<dbReference type="SMART" id="SM00344">
    <property type="entry name" value="HTH_ASNC"/>
    <property type="match status" value="1"/>
</dbReference>
<proteinExistence type="predicted"/>
<gene>
    <name evidence="5" type="ORF">SAMN05518846_11085</name>
</gene>
<reference evidence="6" key="1">
    <citation type="submission" date="2016-10" db="EMBL/GenBank/DDBJ databases">
        <authorList>
            <person name="Varghese N."/>
            <person name="Submissions S."/>
        </authorList>
    </citation>
    <scope>NUCLEOTIDE SEQUENCE [LARGE SCALE GENOMIC DNA]</scope>
    <source>
        <strain evidence="6">OK042</strain>
    </source>
</reference>
<dbReference type="GO" id="GO:0043565">
    <property type="term" value="F:sequence-specific DNA binding"/>
    <property type="evidence" value="ECO:0007669"/>
    <property type="project" value="InterPro"/>
</dbReference>
<keyword evidence="1" id="KW-0805">Transcription regulation</keyword>
<dbReference type="Pfam" id="PF01037">
    <property type="entry name" value="AsnC_trans_reg"/>
    <property type="match status" value="1"/>
</dbReference>
<dbReference type="PANTHER" id="PTHR30154:SF55">
    <property type="entry name" value="HTH-TYPE TRANSCRIPTIONAL REGULATOR LRPB"/>
    <property type="match status" value="1"/>
</dbReference>
<dbReference type="EMBL" id="FORT01000010">
    <property type="protein sequence ID" value="SFK23139.1"/>
    <property type="molecule type" value="Genomic_DNA"/>
</dbReference>
<organism evidence="5 6">
    <name type="scientific">Brevibacillus centrosporus</name>
    <dbReference type="NCBI Taxonomy" id="54910"/>
    <lineage>
        <taxon>Bacteria</taxon>
        <taxon>Bacillati</taxon>
        <taxon>Bacillota</taxon>
        <taxon>Bacilli</taxon>
        <taxon>Bacillales</taxon>
        <taxon>Paenibacillaceae</taxon>
        <taxon>Brevibacillus</taxon>
    </lineage>
</organism>
<feature type="domain" description="HTH asnC-type" evidence="4">
    <location>
        <begin position="2"/>
        <end position="64"/>
    </location>
</feature>
<evidence type="ECO:0000256" key="3">
    <source>
        <dbReference type="ARBA" id="ARBA00023163"/>
    </source>
</evidence>
<keyword evidence="6" id="KW-1185">Reference proteome</keyword>
<evidence type="ECO:0000256" key="2">
    <source>
        <dbReference type="ARBA" id="ARBA00023125"/>
    </source>
</evidence>
<dbReference type="GO" id="GO:0005829">
    <property type="term" value="C:cytosol"/>
    <property type="evidence" value="ECO:0007669"/>
    <property type="project" value="TreeGrafter"/>
</dbReference>
<keyword evidence="2" id="KW-0238">DNA-binding</keyword>
<dbReference type="Pfam" id="PF13404">
    <property type="entry name" value="HTH_AsnC-type"/>
    <property type="match status" value="1"/>
</dbReference>
<dbReference type="SUPFAM" id="SSF54909">
    <property type="entry name" value="Dimeric alpha+beta barrel"/>
    <property type="match status" value="1"/>
</dbReference>
<dbReference type="STRING" id="1884381.SAMN05518846_11085"/>
<dbReference type="Proteomes" id="UP000198915">
    <property type="component" value="Unassembled WGS sequence"/>
</dbReference>
<evidence type="ECO:0000256" key="1">
    <source>
        <dbReference type="ARBA" id="ARBA00023015"/>
    </source>
</evidence>
<evidence type="ECO:0000313" key="6">
    <source>
        <dbReference type="Proteomes" id="UP000198915"/>
    </source>
</evidence>
<dbReference type="GO" id="GO:0043200">
    <property type="term" value="P:response to amino acid"/>
    <property type="evidence" value="ECO:0007669"/>
    <property type="project" value="TreeGrafter"/>
</dbReference>
<dbReference type="PRINTS" id="PR00033">
    <property type="entry name" value="HTHASNC"/>
</dbReference>
<dbReference type="RefSeq" id="WP_092270702.1">
    <property type="nucleotide sequence ID" value="NZ_BJOE01000007.1"/>
</dbReference>
<dbReference type="InterPro" id="IPR036390">
    <property type="entry name" value="WH_DNA-bd_sf"/>
</dbReference>
<dbReference type="AlphaFoldDB" id="A0A1I3XV34"/>
<dbReference type="PROSITE" id="PS50956">
    <property type="entry name" value="HTH_ASNC_2"/>
    <property type="match status" value="1"/>
</dbReference>
<dbReference type="Gene3D" id="1.10.10.10">
    <property type="entry name" value="Winged helix-like DNA-binding domain superfamily/Winged helix DNA-binding domain"/>
    <property type="match status" value="1"/>
</dbReference>
<dbReference type="Gene3D" id="3.30.70.920">
    <property type="match status" value="1"/>
</dbReference>
<protein>
    <submittedName>
        <fullName evidence="5">Lrp/AsnC family transcriptional regulator, leucine-responsive regulatory protein</fullName>
    </submittedName>
</protein>
<sequence length="139" mass="15779">MLDQTDLSILDLLRENSRLQWKDIGERVHLSGQAVGNRIRRMEEQGVIQGYTTRIDTSKIPAEPSLTAIVSMFMNTNDHQSFIRFVSTRSEIAEAYRTSGEGCYSLIVRVRDQTTLTALLDELLPFGNYRISLSIGKIK</sequence>
<evidence type="ECO:0000313" key="5">
    <source>
        <dbReference type="EMBL" id="SFK23139.1"/>
    </source>
</evidence>
<dbReference type="PANTHER" id="PTHR30154">
    <property type="entry name" value="LEUCINE-RESPONSIVE REGULATORY PROTEIN"/>
    <property type="match status" value="1"/>
</dbReference>
<dbReference type="InterPro" id="IPR019887">
    <property type="entry name" value="Tscrpt_reg_AsnC/Lrp_C"/>
</dbReference>
<dbReference type="InterPro" id="IPR036388">
    <property type="entry name" value="WH-like_DNA-bd_sf"/>
</dbReference>
<dbReference type="InterPro" id="IPR011008">
    <property type="entry name" value="Dimeric_a/b-barrel"/>
</dbReference>
<dbReference type="InterPro" id="IPR019888">
    <property type="entry name" value="Tscrpt_reg_AsnC-like"/>
</dbReference>
<dbReference type="SUPFAM" id="SSF46785">
    <property type="entry name" value="Winged helix' DNA-binding domain"/>
    <property type="match status" value="1"/>
</dbReference>
<evidence type="ECO:0000259" key="4">
    <source>
        <dbReference type="PROSITE" id="PS50956"/>
    </source>
</evidence>
<name>A0A1I3XV34_9BACL</name>
<accession>A0A1I3XV34</accession>
<dbReference type="InterPro" id="IPR000485">
    <property type="entry name" value="AsnC-type_HTH_dom"/>
</dbReference>
<keyword evidence="3" id="KW-0804">Transcription</keyword>